<keyword evidence="3" id="KW-1185">Reference proteome</keyword>
<evidence type="ECO:0000256" key="1">
    <source>
        <dbReference type="SAM" id="MobiDB-lite"/>
    </source>
</evidence>
<feature type="region of interest" description="Disordered" evidence="1">
    <location>
        <begin position="554"/>
        <end position="583"/>
    </location>
</feature>
<gene>
    <name evidence="2" type="ORF">L345_09088</name>
</gene>
<feature type="compositionally biased region" description="Basic residues" evidence="1">
    <location>
        <begin position="223"/>
        <end position="236"/>
    </location>
</feature>
<organism evidence="2 3">
    <name type="scientific">Ophiophagus hannah</name>
    <name type="common">King cobra</name>
    <name type="synonym">Naja hannah</name>
    <dbReference type="NCBI Taxonomy" id="8665"/>
    <lineage>
        <taxon>Eukaryota</taxon>
        <taxon>Metazoa</taxon>
        <taxon>Chordata</taxon>
        <taxon>Craniata</taxon>
        <taxon>Vertebrata</taxon>
        <taxon>Euteleostomi</taxon>
        <taxon>Lepidosauria</taxon>
        <taxon>Squamata</taxon>
        <taxon>Bifurcata</taxon>
        <taxon>Unidentata</taxon>
        <taxon>Episquamata</taxon>
        <taxon>Toxicofera</taxon>
        <taxon>Serpentes</taxon>
        <taxon>Colubroidea</taxon>
        <taxon>Elapidae</taxon>
        <taxon>Elapinae</taxon>
        <taxon>Ophiophagus</taxon>
    </lineage>
</organism>
<dbReference type="EMBL" id="AZIM01001978">
    <property type="protein sequence ID" value="ETE65148.1"/>
    <property type="molecule type" value="Genomic_DNA"/>
</dbReference>
<feature type="compositionally biased region" description="Basic and acidic residues" evidence="1">
    <location>
        <begin position="237"/>
        <end position="255"/>
    </location>
</feature>
<protein>
    <submittedName>
        <fullName evidence="2">Uncharacterized protein</fullName>
    </submittedName>
</protein>
<sequence length="785" mass="85716">MSPLLFSTLAKHKPCNRSSYVLVSRPLILLVVVLCTFNRFNRSWKGPSGDHTPISDRWQTSLSLKASSDETPTISEGNFCSIPPQILEECSPPGPVPETVHLIVCLSLQSPWRQTGSTLSKGAPARTRGPARDHQMIQPSQTSLGIVFLFCKVNPWTVTGGVAASTGVQRNATTVSQTHLCGERTPNSHPIRGQPSERQGTRREGMGAPHGHFGCLAALRFPGLKKGRKGKGRKGKERREERGRTGQEKEVEERRKGKGTGKGKGERETRGKGKGKGREGKGREGKGREGKGERERKVSETLFWGDPGWKIERAGKEREEEKAAVEACWENGWSFQQELDASNKAANLDSLLDIGLLLPQNSQGSTLDLQSSVLQLAQQSSQAWPKDNGPPAWLGAKSFSGSYLEPLTKFCPEVSGTGSSFSELILGEESGAASGRAMTPFLPWQSGPPKLEISNLEYCKGMFGVRCEKGKLRVDLKKLLGGEVKRLQRKTKKVQISTDFRAGVANLLDRRDHQTHHFKSHRPETLGKPPKKSAGKFPTPFSYRLILPATTLSPRALLDPTNKSESRWEGSGPGRKSPSDASLFSCAPVPFRAQVSHKKNPKEALGEKPSGFAGGRLKAAGEEKGCCTPKGSVKGWGWVLSMGAGGGVVRKVDQKDRCANVTVTPNALPPGSTQNAMHATPPHDPCSCAHNPITPPLPALRLTPDFFRLRLFRTDYRPVSGFFQASGRLKKASNQPEKKSAVRCAHAHINGSACHLWHACHRFAIMGLVTYLKWDRFSCLSRGLD</sequence>
<name>V8NTX8_OPHHA</name>
<reference evidence="2 3" key="1">
    <citation type="journal article" date="2013" name="Proc. Natl. Acad. Sci. U.S.A.">
        <title>The king cobra genome reveals dynamic gene evolution and adaptation in the snake venom system.</title>
        <authorList>
            <person name="Vonk F.J."/>
            <person name="Casewell N.R."/>
            <person name="Henkel C.V."/>
            <person name="Heimberg A.M."/>
            <person name="Jansen H.J."/>
            <person name="McCleary R.J."/>
            <person name="Kerkkamp H.M."/>
            <person name="Vos R.A."/>
            <person name="Guerreiro I."/>
            <person name="Calvete J.J."/>
            <person name="Wuster W."/>
            <person name="Woods A.E."/>
            <person name="Logan J.M."/>
            <person name="Harrison R.A."/>
            <person name="Castoe T.A."/>
            <person name="de Koning A.P."/>
            <person name="Pollock D.D."/>
            <person name="Yandell M."/>
            <person name="Calderon D."/>
            <person name="Renjifo C."/>
            <person name="Currier R.B."/>
            <person name="Salgado D."/>
            <person name="Pla D."/>
            <person name="Sanz L."/>
            <person name="Hyder A.S."/>
            <person name="Ribeiro J.M."/>
            <person name="Arntzen J.W."/>
            <person name="van den Thillart G.E."/>
            <person name="Boetzer M."/>
            <person name="Pirovano W."/>
            <person name="Dirks R.P."/>
            <person name="Spaink H.P."/>
            <person name="Duboule D."/>
            <person name="McGlinn E."/>
            <person name="Kini R.M."/>
            <person name="Richardson M.K."/>
        </authorList>
    </citation>
    <scope>NUCLEOTIDE SEQUENCE</scope>
    <source>
        <tissue evidence="2">Blood</tissue>
    </source>
</reference>
<accession>V8NTX8</accession>
<feature type="compositionally biased region" description="Basic and acidic residues" evidence="1">
    <location>
        <begin position="263"/>
        <end position="299"/>
    </location>
</feature>
<comment type="caution">
    <text evidence="2">The sequence shown here is derived from an EMBL/GenBank/DDBJ whole genome shotgun (WGS) entry which is preliminary data.</text>
</comment>
<feature type="region of interest" description="Disordered" evidence="1">
    <location>
        <begin position="176"/>
        <end position="300"/>
    </location>
</feature>
<proteinExistence type="predicted"/>
<feature type="non-terminal residue" evidence="2">
    <location>
        <position position="1"/>
    </location>
</feature>
<dbReference type="AlphaFoldDB" id="V8NTX8"/>
<feature type="region of interest" description="Disordered" evidence="1">
    <location>
        <begin position="115"/>
        <end position="134"/>
    </location>
</feature>
<feature type="region of interest" description="Disordered" evidence="1">
    <location>
        <begin position="515"/>
        <end position="534"/>
    </location>
</feature>
<dbReference type="Proteomes" id="UP000018936">
    <property type="component" value="Unassembled WGS sequence"/>
</dbReference>
<evidence type="ECO:0000313" key="2">
    <source>
        <dbReference type="EMBL" id="ETE65148.1"/>
    </source>
</evidence>
<evidence type="ECO:0000313" key="3">
    <source>
        <dbReference type="Proteomes" id="UP000018936"/>
    </source>
</evidence>